<name>A0A7W9CJ19_9CAUL</name>
<keyword evidence="6" id="KW-1185">Reference proteome</keyword>
<protein>
    <recommendedName>
        <fullName evidence="4">TauD/TfdA-like domain-containing protein</fullName>
    </recommendedName>
</protein>
<keyword evidence="2" id="KW-0560">Oxidoreductase</keyword>
<feature type="domain" description="TauD/TfdA-like" evidence="4">
    <location>
        <begin position="52"/>
        <end position="313"/>
    </location>
</feature>
<dbReference type="Proteomes" id="UP000545037">
    <property type="component" value="Unassembled WGS sequence"/>
</dbReference>
<reference evidence="5 6" key="1">
    <citation type="submission" date="2020-08" db="EMBL/GenBank/DDBJ databases">
        <title>Genomic Encyclopedia of Type Strains, Phase IV (KMG-IV): sequencing the most valuable type-strain genomes for metagenomic binning, comparative biology and taxonomic classification.</title>
        <authorList>
            <person name="Goeker M."/>
        </authorList>
    </citation>
    <scope>NUCLEOTIDE SEQUENCE [LARGE SCALE GENOMIC DNA]</scope>
    <source>
        <strain evidence="5 6">DSM 4737</strain>
    </source>
</reference>
<evidence type="ECO:0000313" key="6">
    <source>
        <dbReference type="Proteomes" id="UP000545037"/>
    </source>
</evidence>
<accession>A0A7W9CJ19</accession>
<evidence type="ECO:0000259" key="4">
    <source>
        <dbReference type="Pfam" id="PF02668"/>
    </source>
</evidence>
<keyword evidence="3" id="KW-0045">Antibiotic biosynthesis</keyword>
<comment type="caution">
    <text evidence="5">The sequence shown here is derived from an EMBL/GenBank/DDBJ whole genome shotgun (WGS) entry which is preliminary data.</text>
</comment>
<dbReference type="PANTHER" id="PTHR10696:SF56">
    <property type="entry name" value="TAUD_TFDA-LIKE DOMAIN-CONTAINING PROTEIN"/>
    <property type="match status" value="1"/>
</dbReference>
<dbReference type="InterPro" id="IPR050411">
    <property type="entry name" value="AlphaKG_dependent_hydroxylases"/>
</dbReference>
<dbReference type="Gene3D" id="3.60.130.10">
    <property type="entry name" value="Clavaminate synthase-like"/>
    <property type="match status" value="1"/>
</dbReference>
<sequence>MRTTPVVGPPLWTAAQLQADPSWIHTLDATQRAECLAALEHTRVRRLTIEEIEPHQFPLPTLGPVLDGIIDQIEGGRGVTLLRGVPIEGLSMPDIERLFWGLASHMGYPEPQDASGKRLHHVRAAHVFADEASATAAFLGGTLRGYQTNVELDFHGDGSDALFFLCVQDAMSGGLSRVVSVGQAFNTLLATDPELAMVLQQDFHFDARGELGPERPFQTAPVLTDHAGRLNILYKRGYIELAQRLDGVAPLTPLQRRALDALDAALNDPNHVHTFRMQPGDIQIASNHAVLHARTTYEEWPEPERKRHMLRIWSTLRRNRRPLPPAYRTTREFAASHARRLALGDPG</sequence>
<dbReference type="Pfam" id="PF02668">
    <property type="entry name" value="TauD"/>
    <property type="match status" value="1"/>
</dbReference>
<dbReference type="EMBL" id="JACHOR010000003">
    <property type="protein sequence ID" value="MBB5746595.1"/>
    <property type="molecule type" value="Genomic_DNA"/>
</dbReference>
<comment type="cofactor">
    <cofactor evidence="1">
        <name>Fe(2+)</name>
        <dbReference type="ChEBI" id="CHEBI:29033"/>
    </cofactor>
</comment>
<evidence type="ECO:0000256" key="1">
    <source>
        <dbReference type="ARBA" id="ARBA00001954"/>
    </source>
</evidence>
<evidence type="ECO:0000313" key="5">
    <source>
        <dbReference type="EMBL" id="MBB5746595.1"/>
    </source>
</evidence>
<gene>
    <name evidence="5" type="ORF">GGR13_002199</name>
</gene>
<dbReference type="SUPFAM" id="SSF51197">
    <property type="entry name" value="Clavaminate synthase-like"/>
    <property type="match status" value="1"/>
</dbReference>
<dbReference type="InterPro" id="IPR003819">
    <property type="entry name" value="TauD/TfdA-like"/>
</dbReference>
<dbReference type="AlphaFoldDB" id="A0A7W9CJ19"/>
<dbReference type="PANTHER" id="PTHR10696">
    <property type="entry name" value="GAMMA-BUTYROBETAINE HYDROXYLASE-RELATED"/>
    <property type="match status" value="1"/>
</dbReference>
<dbReference type="RefSeq" id="WP_183213544.1">
    <property type="nucleotide sequence ID" value="NZ_JACHOR010000003.1"/>
</dbReference>
<evidence type="ECO:0000256" key="2">
    <source>
        <dbReference type="ARBA" id="ARBA00023002"/>
    </source>
</evidence>
<dbReference type="GO" id="GO:0016706">
    <property type="term" value="F:2-oxoglutarate-dependent dioxygenase activity"/>
    <property type="evidence" value="ECO:0007669"/>
    <property type="project" value="UniProtKB-ARBA"/>
</dbReference>
<dbReference type="GO" id="GO:0017000">
    <property type="term" value="P:antibiotic biosynthetic process"/>
    <property type="evidence" value="ECO:0007669"/>
    <property type="project" value="UniProtKB-KW"/>
</dbReference>
<organism evidence="5 6">
    <name type="scientific">Brevundimonas variabilis</name>
    <dbReference type="NCBI Taxonomy" id="74312"/>
    <lineage>
        <taxon>Bacteria</taxon>
        <taxon>Pseudomonadati</taxon>
        <taxon>Pseudomonadota</taxon>
        <taxon>Alphaproteobacteria</taxon>
        <taxon>Caulobacterales</taxon>
        <taxon>Caulobacteraceae</taxon>
        <taxon>Brevundimonas</taxon>
    </lineage>
</organism>
<evidence type="ECO:0000256" key="3">
    <source>
        <dbReference type="ARBA" id="ARBA00023194"/>
    </source>
</evidence>
<dbReference type="InterPro" id="IPR042098">
    <property type="entry name" value="TauD-like_sf"/>
</dbReference>
<proteinExistence type="predicted"/>